<feature type="transmembrane region" description="Helical" evidence="1">
    <location>
        <begin position="94"/>
        <end position="117"/>
    </location>
</feature>
<organism evidence="3 4">
    <name type="scientific">Croceitalea rosinachiae</name>
    <dbReference type="NCBI Taxonomy" id="3075596"/>
    <lineage>
        <taxon>Bacteria</taxon>
        <taxon>Pseudomonadati</taxon>
        <taxon>Bacteroidota</taxon>
        <taxon>Flavobacteriia</taxon>
        <taxon>Flavobacteriales</taxon>
        <taxon>Flavobacteriaceae</taxon>
        <taxon>Croceitalea</taxon>
    </lineage>
</organism>
<keyword evidence="4" id="KW-1185">Reference proteome</keyword>
<evidence type="ECO:0000313" key="4">
    <source>
        <dbReference type="Proteomes" id="UP001255246"/>
    </source>
</evidence>
<gene>
    <name evidence="3" type="ORF">RM706_05050</name>
</gene>
<feature type="transmembrane region" description="Helical" evidence="1">
    <location>
        <begin position="18"/>
        <end position="35"/>
    </location>
</feature>
<dbReference type="InterPro" id="IPR046947">
    <property type="entry name" value="LytR-like"/>
</dbReference>
<comment type="caution">
    <text evidence="3">The sequence shown here is derived from an EMBL/GenBank/DDBJ whole genome shotgun (WGS) entry which is preliminary data.</text>
</comment>
<feature type="transmembrane region" description="Helical" evidence="1">
    <location>
        <begin position="56"/>
        <end position="74"/>
    </location>
</feature>
<dbReference type="InterPro" id="IPR007492">
    <property type="entry name" value="LytTR_DNA-bd_dom"/>
</dbReference>
<keyword evidence="3" id="KW-0238">DNA-binding</keyword>
<proteinExistence type="predicted"/>
<dbReference type="Gene3D" id="2.40.50.1020">
    <property type="entry name" value="LytTr DNA-binding domain"/>
    <property type="match status" value="1"/>
</dbReference>
<dbReference type="PANTHER" id="PTHR37299:SF1">
    <property type="entry name" value="STAGE 0 SPORULATION PROTEIN A HOMOLOG"/>
    <property type="match status" value="1"/>
</dbReference>
<name>A0ABU3A872_9FLAO</name>
<accession>A0ABU3A872</accession>
<keyword evidence="1" id="KW-1133">Transmembrane helix</keyword>
<dbReference type="PROSITE" id="PS50930">
    <property type="entry name" value="HTH_LYTTR"/>
    <property type="match status" value="1"/>
</dbReference>
<dbReference type="PANTHER" id="PTHR37299">
    <property type="entry name" value="TRANSCRIPTIONAL REGULATOR-RELATED"/>
    <property type="match status" value="1"/>
</dbReference>
<sequence>MIFLQPFGTYSFESNHKYLIFFGFGLLFFMMYLLWSRIENLWYNYKSKNWEIKDEIISFILFILISSVPIHFYNEVFLNDFFNSKYYEYDYLKHGLWFFQHSIVPIMLILLPFYIYLRSKFGELITSDSLNEIDIYGINKDEKITIKKEELLYIKASENYVNIYYTKNNIIQLKTFRSTLTAVKKQVPFLYKSHRSYLVNLSEIKAIKGNSQNGKIEFHYEGLLVPLSKSYYKTIKSMLGI</sequence>
<evidence type="ECO:0000256" key="1">
    <source>
        <dbReference type="SAM" id="Phobius"/>
    </source>
</evidence>
<dbReference type="GO" id="GO:0003677">
    <property type="term" value="F:DNA binding"/>
    <property type="evidence" value="ECO:0007669"/>
    <property type="project" value="UniProtKB-KW"/>
</dbReference>
<keyword evidence="1" id="KW-0472">Membrane</keyword>
<dbReference type="RefSeq" id="WP_311349937.1">
    <property type="nucleotide sequence ID" value="NZ_JAVRHR010000001.1"/>
</dbReference>
<protein>
    <submittedName>
        <fullName evidence="3">LytTR family DNA-binding domain-containing protein</fullName>
    </submittedName>
</protein>
<dbReference type="Pfam" id="PF04397">
    <property type="entry name" value="LytTR"/>
    <property type="match status" value="1"/>
</dbReference>
<evidence type="ECO:0000259" key="2">
    <source>
        <dbReference type="PROSITE" id="PS50930"/>
    </source>
</evidence>
<dbReference type="EMBL" id="JAVRHR010000001">
    <property type="protein sequence ID" value="MDT0606382.1"/>
    <property type="molecule type" value="Genomic_DNA"/>
</dbReference>
<keyword evidence="1" id="KW-0812">Transmembrane</keyword>
<reference evidence="3 4" key="1">
    <citation type="submission" date="2023-09" db="EMBL/GenBank/DDBJ databases">
        <authorList>
            <person name="Rey-Velasco X."/>
        </authorList>
    </citation>
    <scope>NUCLEOTIDE SEQUENCE [LARGE SCALE GENOMIC DNA]</scope>
    <source>
        <strain evidence="3 4">F388</strain>
    </source>
</reference>
<dbReference type="Proteomes" id="UP001255246">
    <property type="component" value="Unassembled WGS sequence"/>
</dbReference>
<feature type="domain" description="HTH LytTR-type" evidence="2">
    <location>
        <begin position="138"/>
        <end position="241"/>
    </location>
</feature>
<evidence type="ECO:0000313" key="3">
    <source>
        <dbReference type="EMBL" id="MDT0606382.1"/>
    </source>
</evidence>
<dbReference type="SMART" id="SM00850">
    <property type="entry name" value="LytTR"/>
    <property type="match status" value="1"/>
</dbReference>